<organism evidence="2 3">
    <name type="scientific">Eremothecium sinecaudum</name>
    <dbReference type="NCBI Taxonomy" id="45286"/>
    <lineage>
        <taxon>Eukaryota</taxon>
        <taxon>Fungi</taxon>
        <taxon>Dikarya</taxon>
        <taxon>Ascomycota</taxon>
        <taxon>Saccharomycotina</taxon>
        <taxon>Saccharomycetes</taxon>
        <taxon>Saccharomycetales</taxon>
        <taxon>Saccharomycetaceae</taxon>
        <taxon>Eremothecium</taxon>
    </lineage>
</organism>
<gene>
    <name evidence="2" type="ORF">AW171_hschr42181</name>
</gene>
<dbReference type="InterPro" id="IPR050180">
    <property type="entry name" value="RNR_Ribonuclease"/>
</dbReference>
<accession>A0A120K236</accession>
<dbReference type="PANTHER" id="PTHR23355">
    <property type="entry name" value="RIBONUCLEASE"/>
    <property type="match status" value="1"/>
</dbReference>
<dbReference type="GO" id="GO:0006402">
    <property type="term" value="P:mRNA catabolic process"/>
    <property type="evidence" value="ECO:0007669"/>
    <property type="project" value="TreeGrafter"/>
</dbReference>
<dbReference type="PANTHER" id="PTHR23355:SF59">
    <property type="entry name" value="EXORIBONUCLEASE II, MITOCHONDRIAL"/>
    <property type="match status" value="1"/>
</dbReference>
<name>A0A120K236_9SACH</name>
<dbReference type="Pfam" id="PF00773">
    <property type="entry name" value="RNB"/>
    <property type="match status" value="1"/>
</dbReference>
<proteinExistence type="predicted"/>
<dbReference type="GO" id="GO:0000932">
    <property type="term" value="C:P-body"/>
    <property type="evidence" value="ECO:0007669"/>
    <property type="project" value="TreeGrafter"/>
</dbReference>
<evidence type="ECO:0000313" key="3">
    <source>
        <dbReference type="Proteomes" id="UP000243052"/>
    </source>
</evidence>
<dbReference type="RefSeq" id="XP_017987291.1">
    <property type="nucleotide sequence ID" value="XM_018132131.1"/>
</dbReference>
<reference evidence="2 3" key="1">
    <citation type="submission" date="2016-01" db="EMBL/GenBank/DDBJ databases">
        <title>Genome sequence of the yeast Holleya sinecauda.</title>
        <authorList>
            <person name="Dietrich F.S."/>
        </authorList>
    </citation>
    <scope>NUCLEOTIDE SEQUENCE [LARGE SCALE GENOMIC DNA]</scope>
    <source>
        <strain evidence="2 3">ATCC 58844</strain>
    </source>
</reference>
<dbReference type="GO" id="GO:0003723">
    <property type="term" value="F:RNA binding"/>
    <property type="evidence" value="ECO:0007669"/>
    <property type="project" value="InterPro"/>
</dbReference>
<feature type="domain" description="RNB" evidence="1">
    <location>
        <begin position="492"/>
        <end position="814"/>
    </location>
</feature>
<evidence type="ECO:0000259" key="1">
    <source>
        <dbReference type="SMART" id="SM00955"/>
    </source>
</evidence>
<dbReference type="GeneID" id="28723535"/>
<dbReference type="EMBL" id="CP014244">
    <property type="protein sequence ID" value="AMD20295.1"/>
    <property type="molecule type" value="Genomic_DNA"/>
</dbReference>
<protein>
    <submittedName>
        <fullName evidence="2">HDL449Cp</fullName>
    </submittedName>
</protein>
<dbReference type="InterPro" id="IPR001900">
    <property type="entry name" value="RNase_II/R"/>
</dbReference>
<keyword evidence="3" id="KW-1185">Reference proteome</keyword>
<dbReference type="SMART" id="SM00955">
    <property type="entry name" value="RNB"/>
    <property type="match status" value="1"/>
</dbReference>
<dbReference type="SUPFAM" id="SSF50249">
    <property type="entry name" value="Nucleic acid-binding proteins"/>
    <property type="match status" value="1"/>
</dbReference>
<dbReference type="GO" id="GO:0000175">
    <property type="term" value="F:3'-5'-RNA exonuclease activity"/>
    <property type="evidence" value="ECO:0007669"/>
    <property type="project" value="TreeGrafter"/>
</dbReference>
<sequence length="944" mass="107993">MRRYTHCSARSLLPKKNCDDGQVRTTLEQQILFSKDKELVPEVKVKRVSQIKAEVYDRYEKRYSKPSREWIKKNRLLYKGNFTGRFIDQKLITKAHKDLFNTKLHDPKTNKFYINPDRLYSKLSLGDLCLLDQLPDQLVMCVEMPSDEMDGRFAFAKQDGTLVYSVANRVMLRLPRFNSASITDICAREADHGFKPVGLVKNDISVTYLIPNSARQLFTSYVPSKITELAKSLMPETCAKLELIHRRLQSHESPWQISIFKLVEIVSVLELPTEGGTAHKLLEAALQKVGVLPEELSDLPSSMALKLTPPKQLDAAVFVATYWALLQQQGLQMWGEIVTHRALFSPISVTVLPFENQVLFYQDVIKMLEDSNYSQLDNFAYLVNKGDYLSASAQNWQLIDLLSDYCAGNFQNNDSVTYLIARLFRKLKEYQDLDVSRDKCFELLKKLRPTTSPNPLHWSHLLQLPESSKRSKLDQKLFDVSVPRSSEYDIKRPIFYKEVCYCIDSEDALEIDDGVAVRHIRDQRYKVFVHVADPASLFKTSRLVKAKYDPVLAVAMNRAFTTYLPDKSFRMMPKSYSDEAGLGKWLEAKNTVTFSVDVDLATHALICEDTFKIELGRVTKSKSITYNFVDSVLNNEKSETQEELDLKVLYKIASKLKNIRVKKNGALTFDHVRQGILKLQPNERGELINVTFYNEEQTKSKLLVSELMIMANMLSGKYFSDNGIPGIYRSCQELDLKNEAATSYLKIRKSLRNGSSVPETELMKISPFFSSSSYSAFPRPHTMVGASKYLTVTSPLRRFPDLLNHLQIHRHLRSLPFVFSQEDTEGINWHILSRDMALKTHSRRCNKYWTLKYIKDLIESAPSKNRWTVSISSLPNNGFAQCRIQNLFSATGMIKLDMSDERSALVAGDSVTSCYVSRLDCLEGLLELSLTKESTVIKEGEQKV</sequence>
<dbReference type="InterPro" id="IPR012340">
    <property type="entry name" value="NA-bd_OB-fold"/>
</dbReference>
<evidence type="ECO:0000313" key="2">
    <source>
        <dbReference type="EMBL" id="AMD20295.1"/>
    </source>
</evidence>
<dbReference type="Proteomes" id="UP000243052">
    <property type="component" value="Chromosome iv"/>
</dbReference>
<dbReference type="AlphaFoldDB" id="A0A120K236"/>
<dbReference type="OrthoDB" id="2285229at2759"/>
<dbReference type="STRING" id="45286.A0A120K236"/>